<dbReference type="EMBL" id="MU856689">
    <property type="protein sequence ID" value="KAK3896408.1"/>
    <property type="molecule type" value="Genomic_DNA"/>
</dbReference>
<dbReference type="AlphaFoldDB" id="A0AAN6MAI2"/>
<comment type="caution">
    <text evidence="1">The sequence shown here is derived from an EMBL/GenBank/DDBJ whole genome shotgun (WGS) entry which is preliminary data.</text>
</comment>
<gene>
    <name evidence="1" type="ORF">C8A05DRAFT_40064</name>
</gene>
<accession>A0AAN6MAI2</accession>
<evidence type="ECO:0000313" key="2">
    <source>
        <dbReference type="Proteomes" id="UP001303889"/>
    </source>
</evidence>
<dbReference type="Proteomes" id="UP001303889">
    <property type="component" value="Unassembled WGS sequence"/>
</dbReference>
<sequence>MADNANSLAQLEIIQERALSERETDILQAFGLAMRPGVLDAAADAAHRLDSLCPPLEYDREHDLNVRPVAEMIQAEWSIKIACAWLAHGSAMPMLEWAVENMEDSEAEYGVNSFTPGPLYHGPDLVSPERWEFWLYRLDQLANQESGLSQEIWQSALDAAQAMRGAGEALAGPWYQSEA</sequence>
<protein>
    <submittedName>
        <fullName evidence="1">Uncharacterized protein</fullName>
    </submittedName>
</protein>
<name>A0AAN6MAI2_9PEZI</name>
<dbReference type="Pfam" id="PF12311">
    <property type="entry name" value="DUF3632"/>
    <property type="match status" value="1"/>
</dbReference>
<proteinExistence type="predicted"/>
<dbReference type="InterPro" id="IPR022085">
    <property type="entry name" value="OpdG"/>
</dbReference>
<keyword evidence="2" id="KW-1185">Reference proteome</keyword>
<evidence type="ECO:0000313" key="1">
    <source>
        <dbReference type="EMBL" id="KAK3896408.1"/>
    </source>
</evidence>
<organism evidence="1 2">
    <name type="scientific">Staphylotrichum tortipilum</name>
    <dbReference type="NCBI Taxonomy" id="2831512"/>
    <lineage>
        <taxon>Eukaryota</taxon>
        <taxon>Fungi</taxon>
        <taxon>Dikarya</taxon>
        <taxon>Ascomycota</taxon>
        <taxon>Pezizomycotina</taxon>
        <taxon>Sordariomycetes</taxon>
        <taxon>Sordariomycetidae</taxon>
        <taxon>Sordariales</taxon>
        <taxon>Chaetomiaceae</taxon>
        <taxon>Staphylotrichum</taxon>
    </lineage>
</organism>
<reference evidence="1" key="1">
    <citation type="journal article" date="2023" name="Mol. Phylogenet. Evol.">
        <title>Genome-scale phylogeny and comparative genomics of the fungal order Sordariales.</title>
        <authorList>
            <person name="Hensen N."/>
            <person name="Bonometti L."/>
            <person name="Westerberg I."/>
            <person name="Brannstrom I.O."/>
            <person name="Guillou S."/>
            <person name="Cros-Aarteil S."/>
            <person name="Calhoun S."/>
            <person name="Haridas S."/>
            <person name="Kuo A."/>
            <person name="Mondo S."/>
            <person name="Pangilinan J."/>
            <person name="Riley R."/>
            <person name="LaButti K."/>
            <person name="Andreopoulos B."/>
            <person name="Lipzen A."/>
            <person name="Chen C."/>
            <person name="Yan M."/>
            <person name="Daum C."/>
            <person name="Ng V."/>
            <person name="Clum A."/>
            <person name="Steindorff A."/>
            <person name="Ohm R.A."/>
            <person name="Martin F."/>
            <person name="Silar P."/>
            <person name="Natvig D.O."/>
            <person name="Lalanne C."/>
            <person name="Gautier V."/>
            <person name="Ament-Velasquez S.L."/>
            <person name="Kruys A."/>
            <person name="Hutchinson M.I."/>
            <person name="Powell A.J."/>
            <person name="Barry K."/>
            <person name="Miller A.N."/>
            <person name="Grigoriev I.V."/>
            <person name="Debuchy R."/>
            <person name="Gladieux P."/>
            <person name="Hiltunen Thoren M."/>
            <person name="Johannesson H."/>
        </authorList>
    </citation>
    <scope>NUCLEOTIDE SEQUENCE</scope>
    <source>
        <strain evidence="1">CBS 103.79</strain>
    </source>
</reference>
<reference evidence="1" key="2">
    <citation type="submission" date="2023-05" db="EMBL/GenBank/DDBJ databases">
        <authorList>
            <consortium name="Lawrence Berkeley National Laboratory"/>
            <person name="Steindorff A."/>
            <person name="Hensen N."/>
            <person name="Bonometti L."/>
            <person name="Westerberg I."/>
            <person name="Brannstrom I.O."/>
            <person name="Guillou S."/>
            <person name="Cros-Aarteil S."/>
            <person name="Calhoun S."/>
            <person name="Haridas S."/>
            <person name="Kuo A."/>
            <person name="Mondo S."/>
            <person name="Pangilinan J."/>
            <person name="Riley R."/>
            <person name="Labutti K."/>
            <person name="Andreopoulos B."/>
            <person name="Lipzen A."/>
            <person name="Chen C."/>
            <person name="Yanf M."/>
            <person name="Daum C."/>
            <person name="Ng V."/>
            <person name="Clum A."/>
            <person name="Ohm R."/>
            <person name="Martin F."/>
            <person name="Silar P."/>
            <person name="Natvig D."/>
            <person name="Lalanne C."/>
            <person name="Gautier V."/>
            <person name="Ament-Velasquez S.L."/>
            <person name="Kruys A."/>
            <person name="Hutchinson M.I."/>
            <person name="Powell A.J."/>
            <person name="Barry K."/>
            <person name="Miller A.N."/>
            <person name="Grigoriev I.V."/>
            <person name="Debuchy R."/>
            <person name="Gladieux P."/>
            <person name="Thoren M.H."/>
            <person name="Johannesson H."/>
        </authorList>
    </citation>
    <scope>NUCLEOTIDE SEQUENCE</scope>
    <source>
        <strain evidence="1">CBS 103.79</strain>
    </source>
</reference>